<evidence type="ECO:0000259" key="1">
    <source>
        <dbReference type="Pfam" id="PF01370"/>
    </source>
</evidence>
<dbReference type="SUPFAM" id="SSF51735">
    <property type="entry name" value="NAD(P)-binding Rossmann-fold domains"/>
    <property type="match status" value="1"/>
</dbReference>
<dbReference type="Pfam" id="PF01370">
    <property type="entry name" value="Epimerase"/>
    <property type="match status" value="1"/>
</dbReference>
<dbReference type="EMBL" id="JBHSAJ010000048">
    <property type="protein sequence ID" value="MFC3936042.1"/>
    <property type="molecule type" value="Genomic_DNA"/>
</dbReference>
<dbReference type="Proteomes" id="UP001595693">
    <property type="component" value="Unassembled WGS sequence"/>
</dbReference>
<dbReference type="Gene3D" id="3.90.25.10">
    <property type="entry name" value="UDP-galactose 4-epimerase, domain 1"/>
    <property type="match status" value="1"/>
</dbReference>
<evidence type="ECO:0000313" key="2">
    <source>
        <dbReference type="EMBL" id="MFC3936042.1"/>
    </source>
</evidence>
<proteinExistence type="predicted"/>
<dbReference type="InterPro" id="IPR036291">
    <property type="entry name" value="NAD(P)-bd_dom_sf"/>
</dbReference>
<sequence>MRCAILGGAGFLGRHIGRAMASEGAEVWSVDRSLSAAGSAPWLAGEVQADCFDLPSWWDVVGGADVIVHLASSTVPATASEDPIQDVQTNLVGTLRLLQELRKKAVRPRLLFASSGGAVYGRPQYVPLCEAHPTMPMGAYGATKLAIEHHLRIEEAQHGLPCRILRLSNPYGEWQQPHGVQGVIAVFAHRALNAQPLDVWGDGSVVRDFVYAADVGYAFAAAARHEGETRIFNIGGGAGHSVNDIVHTLEQLLGHAVERRVFPARPFDPPVNVLDIQRAQNELFWKPTMAFEDGVAKSVEWLRTVA</sequence>
<evidence type="ECO:0000313" key="3">
    <source>
        <dbReference type="Proteomes" id="UP001595693"/>
    </source>
</evidence>
<dbReference type="RefSeq" id="WP_055396794.1">
    <property type="nucleotide sequence ID" value="NZ_JAMXAX010000016.1"/>
</dbReference>
<dbReference type="PANTHER" id="PTHR43245">
    <property type="entry name" value="BIFUNCTIONAL POLYMYXIN RESISTANCE PROTEIN ARNA"/>
    <property type="match status" value="1"/>
</dbReference>
<comment type="caution">
    <text evidence="2">The sequence shown here is derived from an EMBL/GenBank/DDBJ whole genome shotgun (WGS) entry which is preliminary data.</text>
</comment>
<protein>
    <submittedName>
        <fullName evidence="2">NAD-dependent epimerase/dehydratase family protein</fullName>
    </submittedName>
</protein>
<name>A0ABV8DCH6_9BURK</name>
<feature type="domain" description="NAD-dependent epimerase/dehydratase" evidence="1">
    <location>
        <begin position="5"/>
        <end position="235"/>
    </location>
</feature>
<accession>A0ABV8DCH6</accession>
<keyword evidence="3" id="KW-1185">Reference proteome</keyword>
<dbReference type="InterPro" id="IPR001509">
    <property type="entry name" value="Epimerase_deHydtase"/>
</dbReference>
<dbReference type="Gene3D" id="3.40.50.720">
    <property type="entry name" value="NAD(P)-binding Rossmann-like Domain"/>
    <property type="match status" value="1"/>
</dbReference>
<reference evidence="3" key="1">
    <citation type="journal article" date="2019" name="Int. J. Syst. Evol. Microbiol.">
        <title>The Global Catalogue of Microorganisms (GCM) 10K type strain sequencing project: providing services to taxonomists for standard genome sequencing and annotation.</title>
        <authorList>
            <consortium name="The Broad Institute Genomics Platform"/>
            <consortium name="The Broad Institute Genome Sequencing Center for Infectious Disease"/>
            <person name="Wu L."/>
            <person name="Ma J."/>
        </authorList>
    </citation>
    <scope>NUCLEOTIDE SEQUENCE [LARGE SCALE GENOMIC DNA]</scope>
    <source>
        <strain evidence="3">CCUG 2113</strain>
    </source>
</reference>
<organism evidence="2 3">
    <name type="scientific">Acidovorax facilis</name>
    <dbReference type="NCBI Taxonomy" id="12917"/>
    <lineage>
        <taxon>Bacteria</taxon>
        <taxon>Pseudomonadati</taxon>
        <taxon>Pseudomonadota</taxon>
        <taxon>Betaproteobacteria</taxon>
        <taxon>Burkholderiales</taxon>
        <taxon>Comamonadaceae</taxon>
        <taxon>Acidovorax</taxon>
    </lineage>
</organism>
<dbReference type="InterPro" id="IPR050177">
    <property type="entry name" value="Lipid_A_modif_metabolic_enz"/>
</dbReference>
<dbReference type="PANTHER" id="PTHR43245:SF13">
    <property type="entry name" value="UDP-D-APIOSE_UDP-D-XYLOSE SYNTHASE 2"/>
    <property type="match status" value="1"/>
</dbReference>
<gene>
    <name evidence="2" type="ORF">ACFOW3_15630</name>
</gene>